<dbReference type="EMBL" id="OV121133">
    <property type="protein sequence ID" value="CAH0551140.1"/>
    <property type="molecule type" value="Genomic_DNA"/>
</dbReference>
<feature type="domain" description="CCHC-type" evidence="3">
    <location>
        <begin position="319"/>
        <end position="332"/>
    </location>
</feature>
<feature type="region of interest" description="Disordered" evidence="2">
    <location>
        <begin position="109"/>
        <end position="138"/>
    </location>
</feature>
<dbReference type="GO" id="GO:0008270">
    <property type="term" value="F:zinc ion binding"/>
    <property type="evidence" value="ECO:0007669"/>
    <property type="project" value="UniProtKB-KW"/>
</dbReference>
<gene>
    <name evidence="4" type="ORF">MELIAE_LOCUS3819</name>
</gene>
<evidence type="ECO:0000256" key="1">
    <source>
        <dbReference type="PROSITE-ProRule" id="PRU00047"/>
    </source>
</evidence>
<keyword evidence="1" id="KW-0479">Metal-binding</keyword>
<dbReference type="PROSITE" id="PS50158">
    <property type="entry name" value="ZF_CCHC"/>
    <property type="match status" value="1"/>
</dbReference>
<dbReference type="OrthoDB" id="6755252at2759"/>
<feature type="compositionally biased region" description="Polar residues" evidence="2">
    <location>
        <begin position="113"/>
        <end position="122"/>
    </location>
</feature>
<evidence type="ECO:0000256" key="2">
    <source>
        <dbReference type="SAM" id="MobiDB-lite"/>
    </source>
</evidence>
<protein>
    <recommendedName>
        <fullName evidence="3">CCHC-type domain-containing protein</fullName>
    </recommendedName>
</protein>
<keyword evidence="1" id="KW-0863">Zinc-finger</keyword>
<keyword evidence="5" id="KW-1185">Reference proteome</keyword>
<dbReference type="Proteomes" id="UP001154078">
    <property type="component" value="Chromosome 2"/>
</dbReference>
<proteinExistence type="predicted"/>
<reference evidence="4" key="1">
    <citation type="submission" date="2021-12" db="EMBL/GenBank/DDBJ databases">
        <authorList>
            <person name="King R."/>
        </authorList>
    </citation>
    <scope>NUCLEOTIDE SEQUENCE</scope>
</reference>
<sequence>MADKKPHSPLKPSEIPSLGLFYTDLESPAFVKSSKIDRTPVKGSKPPSTQQAKLDKDRLQSHEEIRLQRENARLIDMVETLITQISNQVQIESLNPNIIALTNPIQDKAASNPALSPSTPDHSNNRRRVTSFTPSTSSTAAHMDTALSITPPDNQIFLLYRHWRILRCLLCRLTSEQRQKARWTRVSGAISKLGFSFSKAINTKDGVKFFPITSYDYRGITKFLSENGEECHTFMLQEEKTVQVVIRGLPLEIPISDVEQDLKDHNYHPNYHRGQLKTEMPLVVVKVPPEEDRIFGLSYLLRIKVKVEPLERKNIITQCYRCQKYGHAQTKCSAFPRCVKCAGGHHSWE</sequence>
<feature type="region of interest" description="Disordered" evidence="2">
    <location>
        <begin position="32"/>
        <end position="61"/>
    </location>
</feature>
<dbReference type="AlphaFoldDB" id="A0A9P0AYE6"/>
<dbReference type="InterPro" id="IPR001878">
    <property type="entry name" value="Znf_CCHC"/>
</dbReference>
<evidence type="ECO:0000313" key="4">
    <source>
        <dbReference type="EMBL" id="CAH0551140.1"/>
    </source>
</evidence>
<dbReference type="GO" id="GO:0003676">
    <property type="term" value="F:nucleic acid binding"/>
    <property type="evidence" value="ECO:0007669"/>
    <property type="project" value="InterPro"/>
</dbReference>
<evidence type="ECO:0000259" key="3">
    <source>
        <dbReference type="PROSITE" id="PS50158"/>
    </source>
</evidence>
<evidence type="ECO:0000313" key="5">
    <source>
        <dbReference type="Proteomes" id="UP001154078"/>
    </source>
</evidence>
<organism evidence="4 5">
    <name type="scientific">Brassicogethes aeneus</name>
    <name type="common">Rape pollen beetle</name>
    <name type="synonym">Meligethes aeneus</name>
    <dbReference type="NCBI Taxonomy" id="1431903"/>
    <lineage>
        <taxon>Eukaryota</taxon>
        <taxon>Metazoa</taxon>
        <taxon>Ecdysozoa</taxon>
        <taxon>Arthropoda</taxon>
        <taxon>Hexapoda</taxon>
        <taxon>Insecta</taxon>
        <taxon>Pterygota</taxon>
        <taxon>Neoptera</taxon>
        <taxon>Endopterygota</taxon>
        <taxon>Coleoptera</taxon>
        <taxon>Polyphaga</taxon>
        <taxon>Cucujiformia</taxon>
        <taxon>Nitidulidae</taxon>
        <taxon>Meligethinae</taxon>
        <taxon>Brassicogethes</taxon>
    </lineage>
</organism>
<name>A0A9P0AYE6_BRAAE</name>
<keyword evidence="1" id="KW-0862">Zinc</keyword>
<accession>A0A9P0AYE6</accession>